<feature type="chain" id="PRO_5035145624" evidence="1">
    <location>
        <begin position="21"/>
        <end position="190"/>
    </location>
</feature>
<feature type="signal peptide" evidence="1">
    <location>
        <begin position="1"/>
        <end position="20"/>
    </location>
</feature>
<keyword evidence="3" id="KW-1185">Reference proteome</keyword>
<dbReference type="Proteomes" id="UP000681356">
    <property type="component" value="Unassembled WGS sequence"/>
</dbReference>
<accession>A0A8J7WCI6</accession>
<dbReference type="RefSeq" id="WP_212534613.1">
    <property type="nucleotide sequence ID" value="NZ_JAGTUU010000001.1"/>
</dbReference>
<dbReference type="AlphaFoldDB" id="A0A8J7WCI6"/>
<proteinExistence type="predicted"/>
<organism evidence="2 3">
    <name type="scientific">Thetidibacter halocola</name>
    <dbReference type="NCBI Taxonomy" id="2827239"/>
    <lineage>
        <taxon>Bacteria</taxon>
        <taxon>Pseudomonadati</taxon>
        <taxon>Pseudomonadota</taxon>
        <taxon>Alphaproteobacteria</taxon>
        <taxon>Rhodobacterales</taxon>
        <taxon>Roseobacteraceae</taxon>
        <taxon>Thetidibacter</taxon>
    </lineage>
</organism>
<comment type="caution">
    <text evidence="2">The sequence shown here is derived from an EMBL/GenBank/DDBJ whole genome shotgun (WGS) entry which is preliminary data.</text>
</comment>
<reference evidence="2" key="1">
    <citation type="submission" date="2021-04" db="EMBL/GenBank/DDBJ databases">
        <authorList>
            <person name="Yoon J."/>
        </authorList>
    </citation>
    <scope>NUCLEOTIDE SEQUENCE</scope>
    <source>
        <strain evidence="2">KMU-90</strain>
    </source>
</reference>
<keyword evidence="1" id="KW-0732">Signal</keyword>
<evidence type="ECO:0000256" key="1">
    <source>
        <dbReference type="SAM" id="SignalP"/>
    </source>
</evidence>
<name>A0A8J7WCI6_9RHOB</name>
<dbReference type="EMBL" id="JAGTUU010000001">
    <property type="protein sequence ID" value="MBS0122638.1"/>
    <property type="molecule type" value="Genomic_DNA"/>
</dbReference>
<evidence type="ECO:0000313" key="2">
    <source>
        <dbReference type="EMBL" id="MBS0122638.1"/>
    </source>
</evidence>
<protein>
    <submittedName>
        <fullName evidence="2">Uncharacterized protein</fullName>
    </submittedName>
</protein>
<sequence>MPRLLLAAAAVALMAPAAHAVDVKSSMQSYLDAQIMPWAQDPVLIQAIQAQNVKHTGLDAAAIEALDQAWRAEVGTAATPHVDSVLANAAADFLRTQVAATGGAITEVFVMDNLGLNVAASDVTSDYWQGDEAKFQETFGKGVGAVHISEVEFDESSQSYQAQISFTIVDPATGAAIGAMTVGVDAEALM</sequence>
<evidence type="ECO:0000313" key="3">
    <source>
        <dbReference type="Proteomes" id="UP000681356"/>
    </source>
</evidence>
<gene>
    <name evidence="2" type="ORF">KB874_00705</name>
</gene>